<dbReference type="AlphaFoldDB" id="A0A840HT39"/>
<accession>A0A840HT39</accession>
<proteinExistence type="predicted"/>
<dbReference type="RefSeq" id="WP_184474601.1">
    <property type="nucleotide sequence ID" value="NZ_JACHOV010000003.1"/>
</dbReference>
<protein>
    <submittedName>
        <fullName evidence="3">Spore germination cell wall hydrolase CwlJ-like protein</fullName>
    </submittedName>
</protein>
<gene>
    <name evidence="3" type="ORF">HNQ99_001070</name>
</gene>
<dbReference type="Proteomes" id="UP000575068">
    <property type="component" value="Unassembled WGS sequence"/>
</dbReference>
<keyword evidence="3" id="KW-0378">Hydrolase</keyword>
<dbReference type="GO" id="GO:0016787">
    <property type="term" value="F:hydrolase activity"/>
    <property type="evidence" value="ECO:0007669"/>
    <property type="project" value="UniProtKB-KW"/>
</dbReference>
<dbReference type="InterPro" id="IPR042047">
    <property type="entry name" value="SleB_dom1"/>
</dbReference>
<evidence type="ECO:0000313" key="4">
    <source>
        <dbReference type="Proteomes" id="UP000575068"/>
    </source>
</evidence>
<keyword evidence="1" id="KW-0732">Signal</keyword>
<sequence length="225" mass="23738">MSFRLKAAYTVAVALSAVATFTATDPSLASGTNDTASAIAVSSRALSVAEVNPAASSATENSVSIVHNADGSVTVTPRSANEAAVPSSASTLAELVEEQVIPENLSSDMQCLAGAVYFESKGESLAGQLAVARVVINRAKSGHFPSDLCGVVQQPSQFSFVKDGRMPQAKTTSQSWREAVAIAQIALNNSWDSEVEGALYFHARRVSPGWNRTRMAAIDNHIFYR</sequence>
<evidence type="ECO:0000259" key="2">
    <source>
        <dbReference type="Pfam" id="PF07486"/>
    </source>
</evidence>
<reference evidence="3 4" key="1">
    <citation type="submission" date="2020-08" db="EMBL/GenBank/DDBJ databases">
        <title>Genomic Encyclopedia of Type Strains, Phase IV (KMG-IV): sequencing the most valuable type-strain genomes for metagenomic binning, comparative biology and taxonomic classification.</title>
        <authorList>
            <person name="Goeker M."/>
        </authorList>
    </citation>
    <scope>NUCLEOTIDE SEQUENCE [LARGE SCALE GENOMIC DNA]</scope>
    <source>
        <strain evidence="3 4">DSM 7465</strain>
    </source>
</reference>
<dbReference type="Pfam" id="PF07486">
    <property type="entry name" value="Hydrolase_2"/>
    <property type="match status" value="1"/>
</dbReference>
<comment type="caution">
    <text evidence="3">The sequence shown here is derived from an EMBL/GenBank/DDBJ whole genome shotgun (WGS) entry which is preliminary data.</text>
</comment>
<organism evidence="3 4">
    <name type="scientific">Rhizorhapis suberifaciens</name>
    <name type="common">corky root of lettuce</name>
    <dbReference type="NCBI Taxonomy" id="13656"/>
    <lineage>
        <taxon>Bacteria</taxon>
        <taxon>Pseudomonadati</taxon>
        <taxon>Pseudomonadota</taxon>
        <taxon>Alphaproteobacteria</taxon>
        <taxon>Sphingomonadales</taxon>
        <taxon>Sphingomonadaceae</taxon>
        <taxon>Rhizorhapis</taxon>
    </lineage>
</organism>
<name>A0A840HT39_9SPHN</name>
<dbReference type="EMBL" id="JACHOV010000003">
    <property type="protein sequence ID" value="MBB4640777.1"/>
    <property type="molecule type" value="Genomic_DNA"/>
</dbReference>
<feature type="chain" id="PRO_5032296020" evidence="1">
    <location>
        <begin position="30"/>
        <end position="225"/>
    </location>
</feature>
<feature type="domain" description="Cell wall hydrolase SleB" evidence="2">
    <location>
        <begin position="122"/>
        <end position="224"/>
    </location>
</feature>
<dbReference type="Gene3D" id="1.10.10.2520">
    <property type="entry name" value="Cell wall hydrolase SleB, domain 1"/>
    <property type="match status" value="1"/>
</dbReference>
<evidence type="ECO:0000256" key="1">
    <source>
        <dbReference type="SAM" id="SignalP"/>
    </source>
</evidence>
<dbReference type="InterPro" id="IPR011105">
    <property type="entry name" value="Cell_wall_hydrolase_SleB"/>
</dbReference>
<evidence type="ECO:0000313" key="3">
    <source>
        <dbReference type="EMBL" id="MBB4640777.1"/>
    </source>
</evidence>
<feature type="signal peptide" evidence="1">
    <location>
        <begin position="1"/>
        <end position="29"/>
    </location>
</feature>
<keyword evidence="4" id="KW-1185">Reference proteome</keyword>